<name>A0A9P4NB94_9PLEO</name>
<dbReference type="EMBL" id="ML986580">
    <property type="protein sequence ID" value="KAF2270072.1"/>
    <property type="molecule type" value="Genomic_DNA"/>
</dbReference>
<proteinExistence type="predicted"/>
<evidence type="ECO:0000313" key="2">
    <source>
        <dbReference type="EMBL" id="KAF2270072.1"/>
    </source>
</evidence>
<evidence type="ECO:0000313" key="3">
    <source>
        <dbReference type="Proteomes" id="UP000800093"/>
    </source>
</evidence>
<dbReference type="AlphaFoldDB" id="A0A9P4NB94"/>
<gene>
    <name evidence="2" type="ORF">CC78DRAFT_611738</name>
</gene>
<accession>A0A9P4NB94</accession>
<protein>
    <recommendedName>
        <fullName evidence="4">Mg2+ transporter protein</fullName>
    </recommendedName>
</protein>
<evidence type="ECO:0008006" key="4">
    <source>
        <dbReference type="Google" id="ProtNLM"/>
    </source>
</evidence>
<feature type="transmembrane region" description="Helical" evidence="1">
    <location>
        <begin position="381"/>
        <end position="399"/>
    </location>
</feature>
<sequence>MDLDPFDQWYSSLINVNAKDNVRLNEYEFFTLSHDARLDEPIEAKKILSDDIDGWIDGLVTKRGAGVDLLLMRHQLTGQPGLMNHWLPFWPDRFREIMQRLNLPKQYLHLRSTGGRQAGAATYYTFNDDNGHISRISFVIRPAHGSSTKFSSYWAFAMTWDVRTQRTIAVLDGISNTDIVDLQAYLKAASPLLSHPLAFPEVLLHMIMVHINERIRIPLEEEYYKEEQKTGVSHVYQINFDKHTTIWDWNFEDFQDATAKVTKFNTTISYITRRFNFASHLTKRFLSIMDALKTYEFADEAVMKMIDAADKSRRERLINRLALLENYEHYVQCMGKRVDNLVTVLYTVLSQIDSKNQVKIAEINLQIAQAVRHDSIPMRTIAYITLVLLPGAFISSIFGTNFFQYNPTTGILHTAPTFWHYWAITIPVTIFVLLVWNIWVYHEKLEGVSEPPGVDAAIAARIPHVRGRDVMQTLQELAMKVRRRGRMEGGGVEGSDGV</sequence>
<keyword evidence="1" id="KW-0812">Transmembrane</keyword>
<dbReference type="OrthoDB" id="2830640at2759"/>
<reference evidence="3" key="1">
    <citation type="journal article" date="2020" name="Stud. Mycol.">
        <title>101 Dothideomycetes genomes: A test case for predicting lifestyles and emergence of pathogens.</title>
        <authorList>
            <person name="Haridas S."/>
            <person name="Albert R."/>
            <person name="Binder M."/>
            <person name="Bloem J."/>
            <person name="LaButti K."/>
            <person name="Salamov A."/>
            <person name="Andreopoulos B."/>
            <person name="Baker S."/>
            <person name="Barry K."/>
            <person name="Bills G."/>
            <person name="Bluhm B."/>
            <person name="Cannon C."/>
            <person name="Castanera R."/>
            <person name="Culley D."/>
            <person name="Daum C."/>
            <person name="Ezra D."/>
            <person name="Gonzalez J."/>
            <person name="Henrissat B."/>
            <person name="Kuo A."/>
            <person name="Liang C."/>
            <person name="Lipzen A."/>
            <person name="Lutzoni F."/>
            <person name="Magnuson J."/>
            <person name="Mondo S."/>
            <person name="Nolan M."/>
            <person name="Ohm R."/>
            <person name="Pangilinan J."/>
            <person name="Park H.-J."/>
            <person name="Ramirez L."/>
            <person name="Alfaro M."/>
            <person name="Sun H."/>
            <person name="Tritt A."/>
            <person name="Yoshinaga Y."/>
            <person name="Zwiers L.-H."/>
            <person name="Turgeon B."/>
            <person name="Goodwin S."/>
            <person name="Spatafora J."/>
            <person name="Crous P."/>
            <person name="Grigoriev I."/>
        </authorList>
    </citation>
    <scope>NUCLEOTIDE SEQUENCE [LARGE SCALE GENOMIC DNA]</scope>
    <source>
        <strain evidence="3">CBS 304.66</strain>
    </source>
</reference>
<keyword evidence="1" id="KW-1133">Transmembrane helix</keyword>
<comment type="caution">
    <text evidence="2">The sequence shown here is derived from an EMBL/GenBank/DDBJ whole genome shotgun (WGS) entry which is preliminary data.</text>
</comment>
<keyword evidence="1" id="KW-0472">Membrane</keyword>
<dbReference type="Proteomes" id="UP000800093">
    <property type="component" value="Unassembled WGS sequence"/>
</dbReference>
<organism evidence="2 3">
    <name type="scientific">Lojkania enalia</name>
    <dbReference type="NCBI Taxonomy" id="147567"/>
    <lineage>
        <taxon>Eukaryota</taxon>
        <taxon>Fungi</taxon>
        <taxon>Dikarya</taxon>
        <taxon>Ascomycota</taxon>
        <taxon>Pezizomycotina</taxon>
        <taxon>Dothideomycetes</taxon>
        <taxon>Pleosporomycetidae</taxon>
        <taxon>Pleosporales</taxon>
        <taxon>Pleosporales incertae sedis</taxon>
        <taxon>Lojkania</taxon>
    </lineage>
</organism>
<dbReference type="Gene3D" id="1.20.58.340">
    <property type="entry name" value="Magnesium transport protein CorA, transmembrane region"/>
    <property type="match status" value="1"/>
</dbReference>
<keyword evidence="3" id="KW-1185">Reference proteome</keyword>
<feature type="transmembrane region" description="Helical" evidence="1">
    <location>
        <begin position="419"/>
        <end position="439"/>
    </location>
</feature>
<evidence type="ECO:0000256" key="1">
    <source>
        <dbReference type="SAM" id="Phobius"/>
    </source>
</evidence>